<feature type="transmembrane region" description="Helical" evidence="1">
    <location>
        <begin position="6"/>
        <end position="27"/>
    </location>
</feature>
<reference evidence="2 3" key="1">
    <citation type="submission" date="2015-09" db="EMBL/GenBank/DDBJ databases">
        <title>Identification and resolution of microdiversity through metagenomic sequencing of parallel consortia.</title>
        <authorList>
            <person name="Nelson W.C."/>
            <person name="Romine M.F."/>
            <person name="Lindemann S.R."/>
        </authorList>
    </citation>
    <scope>NUCLEOTIDE SEQUENCE [LARGE SCALE GENOMIC DNA]</scope>
    <source>
        <strain evidence="2">Ana</strain>
    </source>
</reference>
<organism evidence="2 3">
    <name type="scientific">Phormidesmis priestleyi Ana</name>
    <dbReference type="NCBI Taxonomy" id="1666911"/>
    <lineage>
        <taxon>Bacteria</taxon>
        <taxon>Bacillati</taxon>
        <taxon>Cyanobacteriota</taxon>
        <taxon>Cyanophyceae</taxon>
        <taxon>Leptolyngbyales</taxon>
        <taxon>Leptolyngbyaceae</taxon>
        <taxon>Phormidesmis</taxon>
    </lineage>
</organism>
<keyword evidence="1" id="KW-1133">Transmembrane helix</keyword>
<evidence type="ECO:0000313" key="2">
    <source>
        <dbReference type="EMBL" id="KPQ33473.1"/>
    </source>
</evidence>
<dbReference type="AlphaFoldDB" id="A0A0P7ZKR2"/>
<evidence type="ECO:0000313" key="3">
    <source>
        <dbReference type="Proteomes" id="UP000050465"/>
    </source>
</evidence>
<evidence type="ECO:0000256" key="1">
    <source>
        <dbReference type="SAM" id="Phobius"/>
    </source>
</evidence>
<keyword evidence="1" id="KW-0812">Transmembrane</keyword>
<gene>
    <name evidence="2" type="ORF">HLUCCA11_18275</name>
</gene>
<comment type="caution">
    <text evidence="2">The sequence shown here is derived from an EMBL/GenBank/DDBJ whole genome shotgun (WGS) entry which is preliminary data.</text>
</comment>
<dbReference type="EMBL" id="LJZR01000031">
    <property type="protein sequence ID" value="KPQ33473.1"/>
    <property type="molecule type" value="Genomic_DNA"/>
</dbReference>
<proteinExistence type="predicted"/>
<dbReference type="Proteomes" id="UP000050465">
    <property type="component" value="Unassembled WGS sequence"/>
</dbReference>
<sequence length="46" mass="5123">MRYVIMIQIVSIIALILLGAAAMFAWLQNRSFQESPALENTSLLKG</sequence>
<keyword evidence="1" id="KW-0472">Membrane</keyword>
<accession>A0A0P7ZKR2</accession>
<protein>
    <submittedName>
        <fullName evidence="2">Uncharacterized protein</fullName>
    </submittedName>
</protein>
<name>A0A0P7ZKR2_9CYAN</name>